<organism evidence="1 2">
    <name type="scientific">Aromatoleum aromaticum (strain DSM 19018 / LMG 30748 / EbN1)</name>
    <name type="common">Azoarcus sp. (strain EbN1)</name>
    <dbReference type="NCBI Taxonomy" id="76114"/>
    <lineage>
        <taxon>Bacteria</taxon>
        <taxon>Pseudomonadati</taxon>
        <taxon>Pseudomonadota</taxon>
        <taxon>Betaproteobacteria</taxon>
        <taxon>Rhodocyclales</taxon>
        <taxon>Rhodocyclaceae</taxon>
        <taxon>Aromatoleum</taxon>
    </lineage>
</organism>
<dbReference type="STRING" id="76114.ebA4518"/>
<dbReference type="HOGENOM" id="CLU_109693_0_0_4"/>
<proteinExistence type="predicted"/>
<accession>Q5P1X8</accession>
<gene>
    <name evidence="1" type="ORF">ebA4518</name>
</gene>
<dbReference type="eggNOG" id="ENOG5032SD0">
    <property type="taxonomic scope" value="Bacteria"/>
</dbReference>
<evidence type="ECO:0000313" key="1">
    <source>
        <dbReference type="EMBL" id="CAI08686.1"/>
    </source>
</evidence>
<dbReference type="Proteomes" id="UP000006552">
    <property type="component" value="Chromosome"/>
</dbReference>
<evidence type="ECO:0008006" key="3">
    <source>
        <dbReference type="Google" id="ProtNLM"/>
    </source>
</evidence>
<dbReference type="KEGG" id="eba:ebA4518"/>
<reference evidence="1 2" key="1">
    <citation type="journal article" date="2005" name="Arch. Microbiol.">
        <title>The genome sequence of an anaerobic aromatic-degrading denitrifying bacterium, strain EbN1.</title>
        <authorList>
            <person name="Rabus R."/>
            <person name="Kube M."/>
            <person name="Heider J."/>
            <person name="Beck A."/>
            <person name="Heitmann K."/>
            <person name="Widdel F."/>
            <person name="Reinhardt R."/>
        </authorList>
    </citation>
    <scope>NUCLEOTIDE SEQUENCE [LARGE SCALE GENOMIC DNA]</scope>
    <source>
        <strain evidence="1 2">EbN1</strain>
    </source>
</reference>
<dbReference type="EMBL" id="CR555306">
    <property type="protein sequence ID" value="CAI08686.1"/>
    <property type="molecule type" value="Genomic_DNA"/>
</dbReference>
<name>Q5P1X8_AROAE</name>
<evidence type="ECO:0000313" key="2">
    <source>
        <dbReference type="Proteomes" id="UP000006552"/>
    </source>
</evidence>
<dbReference type="AlphaFoldDB" id="Q5P1X8"/>
<protein>
    <recommendedName>
        <fullName evidence="3">DnrO protein</fullName>
    </recommendedName>
</protein>
<keyword evidence="2" id="KW-1185">Reference proteome</keyword>
<sequence>MAVVVTRQIQKIDNVTDAILMEHSPSPFVSLNRTAGNCRSCGRPAGSSTNSNGIRKMKTRTVTTLLATCLLTATLAGITPAIGAGSHDHDSGTAVLKLNAGSKWHTDAALQQGMLKIRTAVEHSLPAVHGGTFTDDQYRSLGHTVEKEIAYIVQNCKLAPEADTVLHGIIAELADGVEVVTGKKAVDDRSKGVVHLIGALDNYGTYFDHPAWMPVATGH</sequence>